<feature type="transmembrane region" description="Helical" evidence="1">
    <location>
        <begin position="57"/>
        <end position="77"/>
    </location>
</feature>
<protein>
    <submittedName>
        <fullName evidence="2">Membrane protein</fullName>
    </submittedName>
</protein>
<dbReference type="EMBL" id="JAGINW010000001">
    <property type="protein sequence ID" value="MBP2324346.1"/>
    <property type="molecule type" value="Genomic_DNA"/>
</dbReference>
<evidence type="ECO:0000256" key="1">
    <source>
        <dbReference type="SAM" id="Phobius"/>
    </source>
</evidence>
<dbReference type="Proteomes" id="UP001519332">
    <property type="component" value="Unassembled WGS sequence"/>
</dbReference>
<feature type="transmembrane region" description="Helical" evidence="1">
    <location>
        <begin position="144"/>
        <end position="162"/>
    </location>
</feature>
<keyword evidence="1" id="KW-1133">Transmembrane helix</keyword>
<dbReference type="InterPro" id="IPR013901">
    <property type="entry name" value="Anthrone_oxy"/>
</dbReference>
<accession>A0ABS4TIU0</accession>
<name>A0ABS4TIU0_9PSEU</name>
<dbReference type="RefSeq" id="WP_209641632.1">
    <property type="nucleotide sequence ID" value="NZ_JAGINW010000001.1"/>
</dbReference>
<sequence>MELVRGGVLVVSTILIGLTAGYFFAYSNSVMRALRGVDDRAFVNVMQKINRDVQNPVFFLAFLGGVLFGIIALFMFLSQPAAVLLPVIVSLAFNFLMCFVVTVRGNVPMNVRLDRMGPPERIGDVAAVRREFEGAWTRLNHVRAWGSTLGFGAMVWALIAYVNT</sequence>
<keyword evidence="1" id="KW-0812">Transmembrane</keyword>
<feature type="transmembrane region" description="Helical" evidence="1">
    <location>
        <begin position="83"/>
        <end position="103"/>
    </location>
</feature>
<dbReference type="Pfam" id="PF08592">
    <property type="entry name" value="Anthrone_oxy"/>
    <property type="match status" value="1"/>
</dbReference>
<comment type="caution">
    <text evidence="2">The sequence shown here is derived from an EMBL/GenBank/DDBJ whole genome shotgun (WGS) entry which is preliminary data.</text>
</comment>
<reference evidence="2 3" key="1">
    <citation type="submission" date="2021-03" db="EMBL/GenBank/DDBJ databases">
        <title>Sequencing the genomes of 1000 actinobacteria strains.</title>
        <authorList>
            <person name="Klenk H.-P."/>
        </authorList>
    </citation>
    <scope>NUCLEOTIDE SEQUENCE [LARGE SCALE GENOMIC DNA]</scope>
    <source>
        <strain evidence="2 3">DSM 46670</strain>
    </source>
</reference>
<organism evidence="2 3">
    <name type="scientific">Kibdelosporangium banguiense</name>
    <dbReference type="NCBI Taxonomy" id="1365924"/>
    <lineage>
        <taxon>Bacteria</taxon>
        <taxon>Bacillati</taxon>
        <taxon>Actinomycetota</taxon>
        <taxon>Actinomycetes</taxon>
        <taxon>Pseudonocardiales</taxon>
        <taxon>Pseudonocardiaceae</taxon>
        <taxon>Kibdelosporangium</taxon>
    </lineage>
</organism>
<gene>
    <name evidence="2" type="ORF">JOF56_004731</name>
</gene>
<keyword evidence="1" id="KW-0472">Membrane</keyword>
<feature type="transmembrane region" description="Helical" evidence="1">
    <location>
        <begin position="6"/>
        <end position="25"/>
    </location>
</feature>
<keyword evidence="3" id="KW-1185">Reference proteome</keyword>
<evidence type="ECO:0000313" key="3">
    <source>
        <dbReference type="Proteomes" id="UP001519332"/>
    </source>
</evidence>
<proteinExistence type="predicted"/>
<evidence type="ECO:0000313" key="2">
    <source>
        <dbReference type="EMBL" id="MBP2324346.1"/>
    </source>
</evidence>